<feature type="region of interest" description="Disordered" evidence="1">
    <location>
        <begin position="34"/>
        <end position="154"/>
    </location>
</feature>
<reference evidence="2" key="1">
    <citation type="submission" date="2021-09" db="EMBL/GenBank/DDBJ databases">
        <authorList>
            <person name="Martin H S."/>
        </authorList>
    </citation>
    <scope>NUCLEOTIDE SEQUENCE</scope>
</reference>
<feature type="region of interest" description="Disordered" evidence="1">
    <location>
        <begin position="288"/>
        <end position="344"/>
    </location>
</feature>
<keyword evidence="3" id="KW-1185">Reference proteome</keyword>
<name>A0A8J2QWE9_9NEOP</name>
<feature type="compositionally biased region" description="Polar residues" evidence="1">
    <location>
        <begin position="38"/>
        <end position="51"/>
    </location>
</feature>
<protein>
    <submittedName>
        <fullName evidence="2">(African queen) hypothetical protein</fullName>
    </submittedName>
</protein>
<organism evidence="2 3">
    <name type="scientific">Danaus chrysippus</name>
    <name type="common">African queen</name>
    <dbReference type="NCBI Taxonomy" id="151541"/>
    <lineage>
        <taxon>Eukaryota</taxon>
        <taxon>Metazoa</taxon>
        <taxon>Ecdysozoa</taxon>
        <taxon>Arthropoda</taxon>
        <taxon>Hexapoda</taxon>
        <taxon>Insecta</taxon>
        <taxon>Pterygota</taxon>
        <taxon>Neoptera</taxon>
        <taxon>Endopterygota</taxon>
        <taxon>Lepidoptera</taxon>
        <taxon>Glossata</taxon>
        <taxon>Ditrysia</taxon>
        <taxon>Papilionoidea</taxon>
        <taxon>Nymphalidae</taxon>
        <taxon>Danainae</taxon>
        <taxon>Danaini</taxon>
        <taxon>Danaina</taxon>
        <taxon>Danaus</taxon>
        <taxon>Anosia</taxon>
    </lineage>
</organism>
<comment type="caution">
    <text evidence="2">The sequence shown here is derived from an EMBL/GenBank/DDBJ whole genome shotgun (WGS) entry which is preliminary data.</text>
</comment>
<dbReference type="PANTHER" id="PTHR47331:SF5">
    <property type="entry name" value="RIBONUCLEASE H"/>
    <property type="match status" value="1"/>
</dbReference>
<dbReference type="Proteomes" id="UP000789524">
    <property type="component" value="Unassembled WGS sequence"/>
</dbReference>
<dbReference type="EMBL" id="CAKASE010000073">
    <property type="protein sequence ID" value="CAG9574780.1"/>
    <property type="molecule type" value="Genomic_DNA"/>
</dbReference>
<dbReference type="AlphaFoldDB" id="A0A8J2QWE9"/>
<gene>
    <name evidence="2" type="ORF">DCHRY22_LOCUS10982</name>
</gene>
<feature type="compositionally biased region" description="Low complexity" evidence="1">
    <location>
        <begin position="111"/>
        <end position="127"/>
    </location>
</feature>
<sequence>MGNHISGRAEALLAFIIKKYPDAYKEFTEVNPEVNPTVFDTDSPASPNCPKSNPCDMDCSPIGSGAESDTTPSSSDTEEDNDGFKPVLTKSGKRKAAKSLKAPPPNKKPSTPAAAGAAAHVPAGTPVSAPAGTPVGTPVSAPAGTPVSAPAETAPEENLDRLIKKHFAIESFGVQPRQPTTDAEGKARQILESTTKQLRDGRFETGLLWRNEDEPTPDNLRSTENRLRHIERKLDRDPKLKAEYGRQVQHLLDSGYADEVPEDGGSARRWYLPHFAVTHPTKRRLDRSLTPLRSSTGKAPTGNREGASIRFQLCRRERTLSTRSSDPVWTKKHNKEKTKAQHSAPLAIKERYQERKAVESQQPLDRKSKLKRLDIAVNDGLIRIRGRIDAAEELDRDLRQPVVLDAKDDITKLILTHYHDKFNHGNHATVMNEVRRRPSSKIVRLVSQPTVEDKIAEQQRGGPEQLRVAGQEDGAKHEGAYFGDAANI</sequence>
<dbReference type="OrthoDB" id="8958038at2759"/>
<accession>A0A8J2QWE9</accession>
<feature type="region of interest" description="Disordered" evidence="1">
    <location>
        <begin position="454"/>
        <end position="488"/>
    </location>
</feature>
<evidence type="ECO:0000313" key="3">
    <source>
        <dbReference type="Proteomes" id="UP000789524"/>
    </source>
</evidence>
<proteinExistence type="predicted"/>
<evidence type="ECO:0000313" key="2">
    <source>
        <dbReference type="EMBL" id="CAG9574780.1"/>
    </source>
</evidence>
<evidence type="ECO:0000256" key="1">
    <source>
        <dbReference type="SAM" id="MobiDB-lite"/>
    </source>
</evidence>
<dbReference type="PANTHER" id="PTHR47331">
    <property type="entry name" value="PHD-TYPE DOMAIN-CONTAINING PROTEIN"/>
    <property type="match status" value="1"/>
</dbReference>